<dbReference type="AlphaFoldDB" id="A0A2W5N8F7"/>
<dbReference type="EMBL" id="QFPW01000006">
    <property type="protein sequence ID" value="PZQ49741.1"/>
    <property type="molecule type" value="Genomic_DNA"/>
</dbReference>
<evidence type="ECO:0000313" key="2">
    <source>
        <dbReference type="EMBL" id="PZQ49741.1"/>
    </source>
</evidence>
<reference evidence="2 3" key="1">
    <citation type="submission" date="2017-08" db="EMBL/GenBank/DDBJ databases">
        <title>Infants hospitalized years apart are colonized by the same room-sourced microbial strains.</title>
        <authorList>
            <person name="Brooks B."/>
            <person name="Olm M.R."/>
            <person name="Firek B.A."/>
            <person name="Baker R."/>
            <person name="Thomas B.C."/>
            <person name="Morowitz M.J."/>
            <person name="Banfield J.F."/>
        </authorList>
    </citation>
    <scope>NUCLEOTIDE SEQUENCE [LARGE SCALE GENOMIC DNA]</scope>
    <source>
        <strain evidence="2">S2_005_002_R2_34</strain>
    </source>
</reference>
<organism evidence="2 3">
    <name type="scientific">Rhodovulum sulfidophilum</name>
    <name type="common">Rhodobacter sulfidophilus</name>
    <dbReference type="NCBI Taxonomy" id="35806"/>
    <lineage>
        <taxon>Bacteria</taxon>
        <taxon>Pseudomonadati</taxon>
        <taxon>Pseudomonadota</taxon>
        <taxon>Alphaproteobacteria</taxon>
        <taxon>Rhodobacterales</taxon>
        <taxon>Paracoccaceae</taxon>
        <taxon>Rhodovulum</taxon>
    </lineage>
</organism>
<dbReference type="Pfam" id="PF03592">
    <property type="entry name" value="Terminase_2"/>
    <property type="match status" value="1"/>
</dbReference>
<protein>
    <submittedName>
        <fullName evidence="2">Terminase small subunit</fullName>
    </submittedName>
</protein>
<dbReference type="Gene3D" id="1.10.10.1400">
    <property type="entry name" value="Terminase, small subunit, N-terminal DNA-binding domain, HTH motif"/>
    <property type="match status" value="1"/>
</dbReference>
<feature type="compositionally biased region" description="Basic and acidic residues" evidence="1">
    <location>
        <begin position="12"/>
        <end position="22"/>
    </location>
</feature>
<dbReference type="Proteomes" id="UP000249185">
    <property type="component" value="Unassembled WGS sequence"/>
</dbReference>
<proteinExistence type="predicted"/>
<evidence type="ECO:0000256" key="1">
    <source>
        <dbReference type="SAM" id="MobiDB-lite"/>
    </source>
</evidence>
<sequence length="174" mass="19167">MLAGASRFRRPRMAEEARDEKGLTPKQEAFALAYFETGSAAEAYRRAYNVGTDARDSWIYVEACQLLDHPKIAPRIEELRKQAEKLSIFTRQKALEEFEEARALALKTGSAAAMVSATAGKVKLFGLDAPARIRAEVTGKDGGPIESKTEPRELSAAELAEELKRRGLPSDLLD</sequence>
<gene>
    <name evidence="2" type="ORF">DI556_09730</name>
</gene>
<comment type="caution">
    <text evidence="2">The sequence shown here is derived from an EMBL/GenBank/DDBJ whole genome shotgun (WGS) entry which is preliminary data.</text>
</comment>
<accession>A0A2W5N8F7</accession>
<dbReference type="GO" id="GO:0051276">
    <property type="term" value="P:chromosome organization"/>
    <property type="evidence" value="ECO:0007669"/>
    <property type="project" value="InterPro"/>
</dbReference>
<evidence type="ECO:0000313" key="3">
    <source>
        <dbReference type="Proteomes" id="UP000249185"/>
    </source>
</evidence>
<dbReference type="InterPro" id="IPR038713">
    <property type="entry name" value="Terminase_Gp1_N_sf"/>
</dbReference>
<feature type="region of interest" description="Disordered" evidence="1">
    <location>
        <begin position="1"/>
        <end position="22"/>
    </location>
</feature>
<name>A0A2W5N8F7_RHOSU</name>
<dbReference type="InterPro" id="IPR005335">
    <property type="entry name" value="Terminase_ssu"/>
</dbReference>